<accession>A0ABY5S4Y7</accession>
<dbReference type="EMBL" id="CP091430">
    <property type="protein sequence ID" value="UVI28724.1"/>
    <property type="molecule type" value="Genomic_DNA"/>
</dbReference>
<feature type="transmembrane region" description="Helical" evidence="1">
    <location>
        <begin position="123"/>
        <end position="143"/>
    </location>
</feature>
<gene>
    <name evidence="2" type="ORF">L1F29_25280</name>
</gene>
<keyword evidence="1" id="KW-1133">Transmembrane helix</keyword>
<name>A0ABY5S4Y7_9BACL</name>
<keyword evidence="1" id="KW-0812">Transmembrane</keyword>
<proteinExistence type="predicted"/>
<feature type="transmembrane region" description="Helical" evidence="1">
    <location>
        <begin position="155"/>
        <end position="175"/>
    </location>
</feature>
<evidence type="ECO:0000313" key="3">
    <source>
        <dbReference type="Proteomes" id="UP001057877"/>
    </source>
</evidence>
<protein>
    <submittedName>
        <fullName evidence="2">Uncharacterized protein</fullName>
    </submittedName>
</protein>
<organism evidence="2 3">
    <name type="scientific">Paenibacillus spongiae</name>
    <dbReference type="NCBI Taxonomy" id="2909671"/>
    <lineage>
        <taxon>Bacteria</taxon>
        <taxon>Bacillati</taxon>
        <taxon>Bacillota</taxon>
        <taxon>Bacilli</taxon>
        <taxon>Bacillales</taxon>
        <taxon>Paenibacillaceae</taxon>
        <taxon>Paenibacillus</taxon>
    </lineage>
</organism>
<dbReference type="Proteomes" id="UP001057877">
    <property type="component" value="Chromosome"/>
</dbReference>
<evidence type="ECO:0000256" key="1">
    <source>
        <dbReference type="SAM" id="Phobius"/>
    </source>
</evidence>
<feature type="transmembrane region" description="Helical" evidence="1">
    <location>
        <begin position="6"/>
        <end position="25"/>
    </location>
</feature>
<feature type="transmembrane region" description="Helical" evidence="1">
    <location>
        <begin position="196"/>
        <end position="218"/>
    </location>
</feature>
<keyword evidence="3" id="KW-1185">Reference proteome</keyword>
<reference evidence="2" key="1">
    <citation type="submission" date="2022-01" db="EMBL/GenBank/DDBJ databases">
        <title>Paenibacillus spongiae sp. nov., isolated from marine sponge.</title>
        <authorList>
            <person name="Li Z."/>
            <person name="Zhang M."/>
        </authorList>
    </citation>
    <scope>NUCLEOTIDE SEQUENCE</scope>
    <source>
        <strain evidence="2">PHS-Z3</strain>
    </source>
</reference>
<dbReference type="RefSeq" id="WP_258384812.1">
    <property type="nucleotide sequence ID" value="NZ_CP091430.1"/>
</dbReference>
<keyword evidence="1" id="KW-0472">Membrane</keyword>
<feature type="transmembrane region" description="Helical" evidence="1">
    <location>
        <begin position="46"/>
        <end position="67"/>
    </location>
</feature>
<evidence type="ECO:0000313" key="2">
    <source>
        <dbReference type="EMBL" id="UVI28724.1"/>
    </source>
</evidence>
<sequence>MFQALIGMETVLAVIILFFSLQAGYSSGALAYRKTIVSMRSTARMNLILIALIGSLAACELLLMIYSSSNGWLSIRNELLLFALFIALPYAAVLRFTVPRLIKLSRVEEVSLLRQASRVKRRAAASAWLVVPVQALTVGTMMYTYKMLNPMQHQVYNELSILGLLYMAVIALLGFRQTVKRRRIHRDDGISAIHRMKRAGLIMATIVLLPFGLTYTVIEAQNSRIGNDSVQMDEQIITNSDIPGQMDVKPPTPVLTEQSGAPLQLELQVNRSSLGR</sequence>
<feature type="transmembrane region" description="Helical" evidence="1">
    <location>
        <begin position="79"/>
        <end position="102"/>
    </location>
</feature>